<keyword evidence="6" id="KW-0411">Iron-sulfur</keyword>
<dbReference type="EMBL" id="LYMM01000002">
    <property type="protein sequence ID" value="PNU06546.1"/>
    <property type="molecule type" value="Genomic_DNA"/>
</dbReference>
<evidence type="ECO:0000256" key="1">
    <source>
        <dbReference type="ARBA" id="ARBA00001962"/>
    </source>
</evidence>
<keyword evidence="2" id="KW-0001">2Fe-2S</keyword>
<dbReference type="CDD" id="cd08882">
    <property type="entry name" value="RHO_alpha_C_MupW-like"/>
    <property type="match status" value="1"/>
</dbReference>
<dbReference type="CDD" id="cd03469">
    <property type="entry name" value="Rieske_RO_Alpha_N"/>
    <property type="match status" value="1"/>
</dbReference>
<dbReference type="OrthoDB" id="7458380at2"/>
<dbReference type="GO" id="GO:0051537">
    <property type="term" value="F:2 iron, 2 sulfur cluster binding"/>
    <property type="evidence" value="ECO:0007669"/>
    <property type="project" value="UniProtKB-KW"/>
</dbReference>
<dbReference type="Pfam" id="PF00848">
    <property type="entry name" value="Ring_hydroxyl_A"/>
    <property type="match status" value="1"/>
</dbReference>
<dbReference type="InterPro" id="IPR015879">
    <property type="entry name" value="Ring_hydroxy_dOase_asu_C_dom"/>
</dbReference>
<feature type="domain" description="Rieske" evidence="7">
    <location>
        <begin position="71"/>
        <end position="180"/>
    </location>
</feature>
<proteinExistence type="predicted"/>
<keyword evidence="5" id="KW-0408">Iron</keyword>
<comment type="cofactor">
    <cofactor evidence="1">
        <name>Fe cation</name>
        <dbReference type="ChEBI" id="CHEBI:24875"/>
    </cofactor>
</comment>
<keyword evidence="9" id="KW-1185">Reference proteome</keyword>
<evidence type="ECO:0000313" key="8">
    <source>
        <dbReference type="EMBL" id="PNU06546.1"/>
    </source>
</evidence>
<dbReference type="Pfam" id="PF00355">
    <property type="entry name" value="Rieske"/>
    <property type="match status" value="1"/>
</dbReference>
<accession>A0A2K2G680</accession>
<dbReference type="PANTHER" id="PTHR43756:SF5">
    <property type="entry name" value="CHOLINE MONOOXYGENASE, CHLOROPLASTIC"/>
    <property type="match status" value="1"/>
</dbReference>
<dbReference type="AlphaFoldDB" id="A0A2K2G680"/>
<dbReference type="InterPro" id="IPR036922">
    <property type="entry name" value="Rieske_2Fe-2S_sf"/>
</dbReference>
<dbReference type="Gene3D" id="2.102.10.10">
    <property type="entry name" value="Rieske [2Fe-2S] iron-sulphur domain"/>
    <property type="match status" value="1"/>
</dbReference>
<evidence type="ECO:0000256" key="4">
    <source>
        <dbReference type="ARBA" id="ARBA00023002"/>
    </source>
</evidence>
<sequence length="476" mass="54209">MNVETGMLQPGQARCPAETTQEIIARDKVCAPRWAASESYEYLGSEDISRDRYIDPAFATAEFERMWTRTWQMACREDHIPESGDYYVYDIGPYSFIVARDDEGSIHAHFNACLHRGTKLKPSATAGYAMDLKCPFHGWTWNLDGSLRQIPEKWDFAHTAHRRNCLPQARVELLGGFVWINMDPDAPGLADYLGPEIMAHMAAWKLQDRYIYLHVQKSYPANWKLTMEAFMEAYHVGDTHPQVAPANGDVNSQYDVYGAHVNRFISTLGVVSPKLREKYSEQDIIANFTLGDSSSLGSSRPELKEGERARQVMADMFRDMFEAATNTDLSAVSDTELLDTYSYTFFPNLFLFPGISLPMIYRFRPDAKDHRRTIYEVMFMRPKPRDGSPVETAEVQVLQDHQSFAEAEGMDPGFGVILDQDTDNLHAQQEGLEASAKPGLTLGDYQEIRIRHFELAIDKYLAMPPKLPDWTALQRK</sequence>
<dbReference type="PROSITE" id="PS51296">
    <property type="entry name" value="RIESKE"/>
    <property type="match status" value="1"/>
</dbReference>
<gene>
    <name evidence="8" type="ORF">A8V01_03130</name>
</gene>
<dbReference type="RefSeq" id="WP_103094492.1">
    <property type="nucleotide sequence ID" value="NZ_LYMM01000002.1"/>
</dbReference>
<comment type="caution">
    <text evidence="8">The sequence shown here is derived from an EMBL/GenBank/DDBJ whole genome shotgun (WGS) entry which is preliminary data.</text>
</comment>
<protein>
    <submittedName>
        <fullName evidence="8">(2Fe-2S)-binding protein</fullName>
    </submittedName>
</protein>
<keyword evidence="3" id="KW-0479">Metal-binding</keyword>
<dbReference type="GO" id="GO:0005506">
    <property type="term" value="F:iron ion binding"/>
    <property type="evidence" value="ECO:0007669"/>
    <property type="project" value="InterPro"/>
</dbReference>
<organism evidence="8 9">
    <name type="scientific">Novosphingobium guangzhouense</name>
    <dbReference type="NCBI Taxonomy" id="1850347"/>
    <lineage>
        <taxon>Bacteria</taxon>
        <taxon>Pseudomonadati</taxon>
        <taxon>Pseudomonadota</taxon>
        <taxon>Alphaproteobacteria</taxon>
        <taxon>Sphingomonadales</taxon>
        <taxon>Sphingomonadaceae</taxon>
        <taxon>Novosphingobium</taxon>
    </lineage>
</organism>
<dbReference type="InterPro" id="IPR017941">
    <property type="entry name" value="Rieske_2Fe-2S"/>
</dbReference>
<name>A0A2K2G680_9SPHN</name>
<evidence type="ECO:0000313" key="9">
    <source>
        <dbReference type="Proteomes" id="UP000236327"/>
    </source>
</evidence>
<evidence type="ECO:0000256" key="3">
    <source>
        <dbReference type="ARBA" id="ARBA00022723"/>
    </source>
</evidence>
<reference evidence="8 9" key="1">
    <citation type="submission" date="2016-05" db="EMBL/GenBank/DDBJ databases">
        <title>Complete genome sequence of Novosphingobium guangzhouense SA925(T).</title>
        <authorList>
            <person name="Sha S."/>
        </authorList>
    </citation>
    <scope>NUCLEOTIDE SEQUENCE [LARGE SCALE GENOMIC DNA]</scope>
    <source>
        <strain evidence="8 9">SA925</strain>
    </source>
</reference>
<dbReference type="PRINTS" id="PR00090">
    <property type="entry name" value="RNGDIOXGNASE"/>
</dbReference>
<dbReference type="SUPFAM" id="SSF55961">
    <property type="entry name" value="Bet v1-like"/>
    <property type="match status" value="1"/>
</dbReference>
<dbReference type="InterPro" id="IPR001663">
    <property type="entry name" value="Rng_hydr_dOase-A"/>
</dbReference>
<evidence type="ECO:0000256" key="5">
    <source>
        <dbReference type="ARBA" id="ARBA00023004"/>
    </source>
</evidence>
<dbReference type="PANTHER" id="PTHR43756">
    <property type="entry name" value="CHOLINE MONOOXYGENASE, CHLOROPLASTIC"/>
    <property type="match status" value="1"/>
</dbReference>
<evidence type="ECO:0000256" key="6">
    <source>
        <dbReference type="ARBA" id="ARBA00023014"/>
    </source>
</evidence>
<dbReference type="Gene3D" id="3.90.380.10">
    <property type="entry name" value="Naphthalene 1,2-dioxygenase Alpha Subunit, Chain A, domain 1"/>
    <property type="match status" value="1"/>
</dbReference>
<evidence type="ECO:0000256" key="2">
    <source>
        <dbReference type="ARBA" id="ARBA00022714"/>
    </source>
</evidence>
<evidence type="ECO:0000259" key="7">
    <source>
        <dbReference type="PROSITE" id="PS51296"/>
    </source>
</evidence>
<dbReference type="GO" id="GO:0016491">
    <property type="term" value="F:oxidoreductase activity"/>
    <property type="evidence" value="ECO:0007669"/>
    <property type="project" value="UniProtKB-KW"/>
</dbReference>
<dbReference type="SUPFAM" id="SSF50022">
    <property type="entry name" value="ISP domain"/>
    <property type="match status" value="1"/>
</dbReference>
<dbReference type="Proteomes" id="UP000236327">
    <property type="component" value="Unassembled WGS sequence"/>
</dbReference>
<keyword evidence="4" id="KW-0560">Oxidoreductase</keyword>